<dbReference type="SUPFAM" id="SSF46689">
    <property type="entry name" value="Homeodomain-like"/>
    <property type="match status" value="1"/>
</dbReference>
<feature type="region of interest" description="Disordered" evidence="4">
    <location>
        <begin position="255"/>
        <end position="311"/>
    </location>
</feature>
<dbReference type="PANTHER" id="PTHR31499:SF43">
    <property type="entry name" value="MYB FAMILY TRANSCRIPTION FACTOR APL"/>
    <property type="match status" value="1"/>
</dbReference>
<dbReference type="InterPro" id="IPR006447">
    <property type="entry name" value="Myb_dom_plants"/>
</dbReference>
<name>A0AAX4P3S3_9CHLO</name>
<dbReference type="Pfam" id="PF14379">
    <property type="entry name" value="Myb_CC_LHEQLE"/>
    <property type="match status" value="1"/>
</dbReference>
<keyword evidence="1" id="KW-0805">Transcription regulation</keyword>
<evidence type="ECO:0000256" key="1">
    <source>
        <dbReference type="ARBA" id="ARBA00023015"/>
    </source>
</evidence>
<keyword evidence="7" id="KW-1185">Reference proteome</keyword>
<feature type="region of interest" description="Disordered" evidence="4">
    <location>
        <begin position="1"/>
        <end position="31"/>
    </location>
</feature>
<dbReference type="InterPro" id="IPR017930">
    <property type="entry name" value="Myb_dom"/>
</dbReference>
<protein>
    <submittedName>
        <fullName evidence="6">Protein PHOSPHATE STARVATION RESPONSE</fullName>
    </submittedName>
</protein>
<dbReference type="PROSITE" id="PS51294">
    <property type="entry name" value="HTH_MYB"/>
    <property type="match status" value="1"/>
</dbReference>
<proteinExistence type="predicted"/>
<dbReference type="InterPro" id="IPR001005">
    <property type="entry name" value="SANT/Myb"/>
</dbReference>
<keyword evidence="3" id="KW-0539">Nucleus</keyword>
<dbReference type="NCBIfam" id="TIGR01557">
    <property type="entry name" value="myb_SHAQKYF"/>
    <property type="match status" value="1"/>
</dbReference>
<dbReference type="PANTHER" id="PTHR31499">
    <property type="entry name" value="MYB FAMILY TRANSCRIPTION FACTOR PHL11"/>
    <property type="match status" value="1"/>
</dbReference>
<feature type="domain" description="HTH myb-type" evidence="5">
    <location>
        <begin position="201"/>
        <end position="261"/>
    </location>
</feature>
<keyword evidence="2" id="KW-0804">Transcription</keyword>
<gene>
    <name evidence="6" type="ORF">HKI87_03g22840</name>
</gene>
<evidence type="ECO:0000256" key="2">
    <source>
        <dbReference type="ARBA" id="ARBA00023163"/>
    </source>
</evidence>
<organism evidence="6 7">
    <name type="scientific">Chloropicon roscoffensis</name>
    <dbReference type="NCBI Taxonomy" id="1461544"/>
    <lineage>
        <taxon>Eukaryota</taxon>
        <taxon>Viridiplantae</taxon>
        <taxon>Chlorophyta</taxon>
        <taxon>Chloropicophyceae</taxon>
        <taxon>Chloropicales</taxon>
        <taxon>Chloropicaceae</taxon>
        <taxon>Chloropicon</taxon>
    </lineage>
</organism>
<evidence type="ECO:0000256" key="4">
    <source>
        <dbReference type="SAM" id="MobiDB-lite"/>
    </source>
</evidence>
<evidence type="ECO:0000313" key="6">
    <source>
        <dbReference type="EMBL" id="WZN60750.1"/>
    </source>
</evidence>
<dbReference type="GO" id="GO:0003677">
    <property type="term" value="F:DNA binding"/>
    <property type="evidence" value="ECO:0007669"/>
    <property type="project" value="InterPro"/>
</dbReference>
<dbReference type="Pfam" id="PF00249">
    <property type="entry name" value="Myb_DNA-binding"/>
    <property type="match status" value="1"/>
</dbReference>
<dbReference type="Gene3D" id="1.10.10.60">
    <property type="entry name" value="Homeodomain-like"/>
    <property type="match status" value="1"/>
</dbReference>
<dbReference type="InterPro" id="IPR046955">
    <property type="entry name" value="PHR1-like"/>
</dbReference>
<dbReference type="GO" id="GO:0003700">
    <property type="term" value="F:DNA-binding transcription factor activity"/>
    <property type="evidence" value="ECO:0007669"/>
    <property type="project" value="InterPro"/>
</dbReference>
<sequence>MAGGETRWEPSEEEARGFLSPEEAATLPSGLLVEATTSSPFTGVPSSHFWHESEFSLSKGLHRYHHPQQQQHALAETATTAAFYPQQQGGGEYPPYYNPAPPPDLVGDVSAVLHHAAAQPGPSAAAAAAAAAAAGYQVHEKYHDPRQLQSSDYARMLREKFPLHHAAAGAAPQGHFGGPSGAPNGHAGAVKTQPGGSQAAGPTKKRLRWTPDLHANFVSAVETLGGPKKATPKAILREMAVPGMTVYHVKSHLQKFRMHTKQRKGGAKEDDSVGTSRLAAAATEEEGSSPADGASEPGEAETSDPGGLRAKMETLGNKLDSLGDSFYKGQQFLLQGMKHTEMHARLQEQLKLQQKLQHSIEEHGKYLSSLISEQDPRVPQVKVDEVKAASRDQQEAGPSGVAEKVKKESAAFGSAAAAKEGINVDDVMDLGLEILKKNLEEGPAKAAQKQE</sequence>
<dbReference type="Proteomes" id="UP001472866">
    <property type="component" value="Chromosome 03"/>
</dbReference>
<dbReference type="EMBL" id="CP151503">
    <property type="protein sequence ID" value="WZN60750.1"/>
    <property type="molecule type" value="Genomic_DNA"/>
</dbReference>
<dbReference type="AlphaFoldDB" id="A0AAX4P3S3"/>
<evidence type="ECO:0000313" key="7">
    <source>
        <dbReference type="Proteomes" id="UP001472866"/>
    </source>
</evidence>
<feature type="compositionally biased region" description="Basic and acidic residues" evidence="4">
    <location>
        <begin position="1"/>
        <end position="16"/>
    </location>
</feature>
<evidence type="ECO:0000259" key="5">
    <source>
        <dbReference type="PROSITE" id="PS51294"/>
    </source>
</evidence>
<feature type="region of interest" description="Disordered" evidence="4">
    <location>
        <begin position="174"/>
        <end position="210"/>
    </location>
</feature>
<accession>A0AAX4P3S3</accession>
<dbReference type="InterPro" id="IPR009057">
    <property type="entry name" value="Homeodomain-like_sf"/>
</dbReference>
<dbReference type="FunFam" id="1.10.10.60:FF:000007">
    <property type="entry name" value="Two-component response regulator"/>
    <property type="match status" value="1"/>
</dbReference>
<feature type="compositionally biased region" description="Basic residues" evidence="4">
    <location>
        <begin position="255"/>
        <end position="265"/>
    </location>
</feature>
<evidence type="ECO:0000256" key="3">
    <source>
        <dbReference type="ARBA" id="ARBA00023242"/>
    </source>
</evidence>
<dbReference type="InterPro" id="IPR025756">
    <property type="entry name" value="Myb_CC_LHEQLE"/>
</dbReference>
<reference evidence="6 7" key="1">
    <citation type="submission" date="2024-03" db="EMBL/GenBank/DDBJ databases">
        <title>Complete genome sequence of the green alga Chloropicon roscoffensis RCC1871.</title>
        <authorList>
            <person name="Lemieux C."/>
            <person name="Pombert J.-F."/>
            <person name="Otis C."/>
            <person name="Turmel M."/>
        </authorList>
    </citation>
    <scope>NUCLEOTIDE SEQUENCE [LARGE SCALE GENOMIC DNA]</scope>
    <source>
        <strain evidence="6 7">RCC1871</strain>
    </source>
</reference>